<reference evidence="1 2" key="1">
    <citation type="submission" date="2019-10" db="EMBL/GenBank/DDBJ databases">
        <authorList>
            <person name="Karimi E."/>
        </authorList>
    </citation>
    <scope>NUCLEOTIDE SEQUENCE [LARGE SCALE GENOMIC DNA]</scope>
    <source>
        <strain evidence="1">Acinetobacter sp. 8BE</strain>
    </source>
</reference>
<evidence type="ECO:0000313" key="1">
    <source>
        <dbReference type="EMBL" id="VXA55845.1"/>
    </source>
</evidence>
<organism evidence="1 2">
    <name type="scientific">Acinetobacter proteolyticus</name>
    <dbReference type="NCBI Taxonomy" id="1776741"/>
    <lineage>
        <taxon>Bacteria</taxon>
        <taxon>Pseudomonadati</taxon>
        <taxon>Pseudomonadota</taxon>
        <taxon>Gammaproteobacteria</taxon>
        <taxon>Moraxellales</taxon>
        <taxon>Moraxellaceae</taxon>
        <taxon>Acinetobacter</taxon>
    </lineage>
</organism>
<evidence type="ECO:0000313" key="2">
    <source>
        <dbReference type="Proteomes" id="UP000430404"/>
    </source>
</evidence>
<protein>
    <submittedName>
        <fullName evidence="1">Uncharacterized protein</fullName>
    </submittedName>
</protein>
<dbReference type="AlphaFoldDB" id="A0A653K5D3"/>
<dbReference type="Proteomes" id="UP000430404">
    <property type="component" value="Unassembled WGS sequence"/>
</dbReference>
<sequence length="52" mass="6170">MLKKLVHEFYFNLDGILVELMFQNVQIKPTLMIYCVKVVESSSKSWTYGLER</sequence>
<dbReference type="EMBL" id="CABWKZ010000017">
    <property type="protein sequence ID" value="VXA55845.1"/>
    <property type="molecule type" value="Genomic_DNA"/>
</dbReference>
<accession>A0A653K5D3</accession>
<gene>
    <name evidence="1" type="ORF">ACI8B_240166</name>
</gene>
<proteinExistence type="predicted"/>
<name>A0A653K5D3_9GAMM</name>